<gene>
    <name evidence="1" type="ORF">AU210_011074</name>
</gene>
<proteinExistence type="predicted"/>
<protein>
    <submittedName>
        <fullName evidence="1">Uncharacterized protein</fullName>
    </submittedName>
</protein>
<reference evidence="1 2" key="2">
    <citation type="journal article" date="2017" name="Sci. Rep.">
        <title>A mobile pathogenicity chromosome in Fusarium oxysporum for infection of multiple cucurbit species.</title>
        <authorList>
            <person name="van Dam P."/>
            <person name="Fokkens L."/>
            <person name="Ayukawa Y."/>
            <person name="van der Gragt M."/>
            <person name="Ter Horst A."/>
            <person name="Brankovics B."/>
            <person name="Houterman P.M."/>
            <person name="Arie T."/>
            <person name="Rep M."/>
        </authorList>
    </citation>
    <scope>NUCLEOTIDE SEQUENCE [LARGE SCALE GENOMIC DNA]</scope>
    <source>
        <strain evidence="1 2">Forc016</strain>
    </source>
</reference>
<comment type="caution">
    <text evidence="1">The sequence shown here is derived from an EMBL/GenBank/DDBJ whole genome shotgun (WGS) entry which is preliminary data.</text>
</comment>
<reference evidence="1 2" key="1">
    <citation type="journal article" date="2016" name="Environ. Microbiol.">
        <title>Effector profiles distinguish formae speciales of Fusarium oxysporum.</title>
        <authorList>
            <person name="van Dam P."/>
            <person name="Fokkens L."/>
            <person name="Schmidt S.M."/>
            <person name="Linmans J.H."/>
            <person name="Kistler H.C."/>
            <person name="Ma L.J."/>
            <person name="Rep M."/>
        </authorList>
    </citation>
    <scope>NUCLEOTIDE SEQUENCE [LARGE SCALE GENOMIC DNA]</scope>
    <source>
        <strain evidence="1 2">Forc016</strain>
    </source>
</reference>
<name>A0A2H3GP88_FUSOX</name>
<sequence>MDYDPDPVASIQSYYGQDVKAVVANSADKGWEVWCRKQWVHFINKNHAGYIARDEQRIFADDRRKAVDVWISHGNNNALVELKCLKPGEDNKAFSDRIFKDVNKLADGEKLGFNGVPNGARIWVLGLAVVINLEEDAFMKEMSSMLAVGSDFRGGEFKCIPEQLGPDHVMFVITWTRL</sequence>
<dbReference type="AlphaFoldDB" id="A0A2H3GP88"/>
<organism evidence="1 2">
    <name type="scientific">Fusarium oxysporum f. sp. radicis-cucumerinum</name>
    <dbReference type="NCBI Taxonomy" id="327505"/>
    <lineage>
        <taxon>Eukaryota</taxon>
        <taxon>Fungi</taxon>
        <taxon>Dikarya</taxon>
        <taxon>Ascomycota</taxon>
        <taxon>Pezizomycotina</taxon>
        <taxon>Sordariomycetes</taxon>
        <taxon>Hypocreomycetidae</taxon>
        <taxon>Hypocreales</taxon>
        <taxon>Nectriaceae</taxon>
        <taxon>Fusarium</taxon>
        <taxon>Fusarium oxysporum species complex</taxon>
    </lineage>
</organism>
<dbReference type="EMBL" id="MABQ02000007">
    <property type="protein sequence ID" value="PCD31420.1"/>
    <property type="molecule type" value="Genomic_DNA"/>
</dbReference>
<evidence type="ECO:0000313" key="1">
    <source>
        <dbReference type="EMBL" id="PCD31420.1"/>
    </source>
</evidence>
<accession>A0A2H3GP88</accession>
<evidence type="ECO:0000313" key="2">
    <source>
        <dbReference type="Proteomes" id="UP000219602"/>
    </source>
</evidence>
<dbReference type="Proteomes" id="UP000219602">
    <property type="component" value="Chromosome 9"/>
</dbReference>